<comment type="caution">
    <text evidence="2">The sequence shown here is derived from an EMBL/GenBank/DDBJ whole genome shotgun (WGS) entry which is preliminary data.</text>
</comment>
<dbReference type="AlphaFoldDB" id="A0A8T0CM31"/>
<organism evidence="2 3">
    <name type="scientific">Corymbia citriodora subsp. variegata</name>
    <dbReference type="NCBI Taxonomy" id="360336"/>
    <lineage>
        <taxon>Eukaryota</taxon>
        <taxon>Viridiplantae</taxon>
        <taxon>Streptophyta</taxon>
        <taxon>Embryophyta</taxon>
        <taxon>Tracheophyta</taxon>
        <taxon>Spermatophyta</taxon>
        <taxon>Magnoliopsida</taxon>
        <taxon>eudicotyledons</taxon>
        <taxon>Gunneridae</taxon>
        <taxon>Pentapetalae</taxon>
        <taxon>rosids</taxon>
        <taxon>malvids</taxon>
        <taxon>Myrtales</taxon>
        <taxon>Myrtaceae</taxon>
        <taxon>Myrtoideae</taxon>
        <taxon>Eucalypteae</taxon>
        <taxon>Corymbia</taxon>
    </lineage>
</organism>
<evidence type="ECO:0000313" key="3">
    <source>
        <dbReference type="Proteomes" id="UP000806378"/>
    </source>
</evidence>
<accession>A0A8T0CM31</accession>
<evidence type="ECO:0000256" key="1">
    <source>
        <dbReference type="SAM" id="MobiDB-lite"/>
    </source>
</evidence>
<dbReference type="Gramene" id="rna-gnl|WGS:JABURB|Cocit.L1780.1">
    <property type="protein sequence ID" value="cds-KAF7848633.1"/>
    <property type="gene ID" value="gene-BT93_L1780"/>
</dbReference>
<feature type="compositionally biased region" description="Basic and acidic residues" evidence="1">
    <location>
        <begin position="30"/>
        <end position="40"/>
    </location>
</feature>
<dbReference type="EMBL" id="MU090040">
    <property type="protein sequence ID" value="KAF7848633.1"/>
    <property type="molecule type" value="Genomic_DNA"/>
</dbReference>
<feature type="region of interest" description="Disordered" evidence="1">
    <location>
        <begin position="11"/>
        <end position="40"/>
    </location>
</feature>
<proteinExistence type="predicted"/>
<sequence>MLAFCRYQGNISMSSRGGSNGVNEPSFQAHAKEFNLKNSE</sequence>
<gene>
    <name evidence="2" type="ORF">BT93_L1780</name>
</gene>
<keyword evidence="3" id="KW-1185">Reference proteome</keyword>
<feature type="compositionally biased region" description="Polar residues" evidence="1">
    <location>
        <begin position="11"/>
        <end position="26"/>
    </location>
</feature>
<evidence type="ECO:0000313" key="2">
    <source>
        <dbReference type="EMBL" id="KAF7848633.1"/>
    </source>
</evidence>
<name>A0A8T0CM31_CORYI</name>
<reference evidence="2" key="1">
    <citation type="submission" date="2020-05" db="EMBL/GenBank/DDBJ databases">
        <title>WGS assembly of Corymbia citriodora subspecies variegata.</title>
        <authorList>
            <person name="Barry K."/>
            <person name="Hundley H."/>
            <person name="Shu S."/>
            <person name="Jenkins J."/>
            <person name="Grimwood J."/>
            <person name="Baten A."/>
        </authorList>
    </citation>
    <scope>NUCLEOTIDE SEQUENCE</scope>
    <source>
        <strain evidence="2">CV2-018</strain>
    </source>
</reference>
<protein>
    <submittedName>
        <fullName evidence="2">Uncharacterized protein</fullName>
    </submittedName>
</protein>
<dbReference type="Proteomes" id="UP000806378">
    <property type="component" value="Unassembled WGS sequence"/>
</dbReference>